<dbReference type="GO" id="GO:0004058">
    <property type="term" value="F:aromatic-L-amino-acid decarboxylase activity"/>
    <property type="evidence" value="ECO:0007669"/>
    <property type="project" value="UniProtKB-ARBA"/>
</dbReference>
<feature type="modified residue" description="N6-(pyridoxal phosphate)lysine" evidence="6">
    <location>
        <position position="323"/>
    </location>
</feature>
<dbReference type="AlphaFoldDB" id="A0AAJ1X0T8"/>
<dbReference type="GO" id="GO:0019752">
    <property type="term" value="P:carboxylic acid metabolic process"/>
    <property type="evidence" value="ECO:0007669"/>
    <property type="project" value="InterPro"/>
</dbReference>
<dbReference type="EMBL" id="JAUTAN010000001">
    <property type="protein sequence ID" value="MDQ1103489.1"/>
    <property type="molecule type" value="Genomic_DNA"/>
</dbReference>
<evidence type="ECO:0000256" key="3">
    <source>
        <dbReference type="ARBA" id="ARBA00022793"/>
    </source>
</evidence>
<evidence type="ECO:0000256" key="6">
    <source>
        <dbReference type="PIRSR" id="PIRSR602129-50"/>
    </source>
</evidence>
<dbReference type="InterPro" id="IPR015424">
    <property type="entry name" value="PyrdxlP-dep_Trfase"/>
</dbReference>
<protein>
    <submittedName>
        <fullName evidence="9">L-2,4-diaminobutyrate decarboxylase</fullName>
        <ecNumber evidence="9">4.1.1.86</ecNumber>
    </submittedName>
</protein>
<sequence>MSSALPFVPTGTPRGSSGSADSPASPASPVPALLDASSVDALRHDLDAARDLLVEAFSTARRPLSGITPDAAAALVAEVDLDRPLPSTRAVLDEVRDVYLDHAVWFHHPHYQAHLNCPVALPAVVGDVVSAAVNSSLDTWDQSGPATFMERHLIAWTAQRVGLDDTADGIFTTGGTQSNLHALLLARGEALAAGAELSDLRVVTSANAHFSSRKAAMVLGMGEDAVLATRVDERGRLDVDHLDEVLRRQRAEGRTVMAVVATAGTTDLGCIDPLASVARACRRHDVWLHVDAAYGGGLLTSRRRRHLLTGIERADSVTVDFHKTFFQPVACSALVVADRRTLRHATHHAAYLNPVDDVAEEIPNQVDKSLQTTRRFDALKLWTTLRTLGPDRIGELLDTVVDLAAQVREDLVGDPDFAVVPHGDLSTVLFRFVESDVAPAMLDAVNEAARKRLYATGLGAVARTRHGGRTWLKLTLLNPATTLGDVQHVLDLVRGHAREALAATDRPQHTGEVA</sequence>
<dbReference type="Gene3D" id="3.40.640.10">
    <property type="entry name" value="Type I PLP-dependent aspartate aminotransferase-like (Major domain)"/>
    <property type="match status" value="1"/>
</dbReference>
<comment type="caution">
    <text evidence="9">The sequence shown here is derived from an EMBL/GenBank/DDBJ whole genome shotgun (WGS) entry which is preliminary data.</text>
</comment>
<accession>A0AAJ1X0T8</accession>
<reference evidence="9" key="1">
    <citation type="submission" date="2023-07" db="EMBL/GenBank/DDBJ databases">
        <title>Functional and genomic diversity of the sorghum phyllosphere microbiome.</title>
        <authorList>
            <person name="Shade A."/>
        </authorList>
    </citation>
    <scope>NUCLEOTIDE SEQUENCE</scope>
    <source>
        <strain evidence="9">SORGH_AS_1067</strain>
    </source>
</reference>
<dbReference type="Gene3D" id="3.90.1150.10">
    <property type="entry name" value="Aspartate Aminotransferase, domain 1"/>
    <property type="match status" value="1"/>
</dbReference>
<dbReference type="PANTHER" id="PTHR45677:SF8">
    <property type="entry name" value="CYSTEINE SULFINIC ACID DECARBOXYLASE"/>
    <property type="match status" value="1"/>
</dbReference>
<dbReference type="SUPFAM" id="SSF53383">
    <property type="entry name" value="PLP-dependent transferases"/>
    <property type="match status" value="1"/>
</dbReference>
<dbReference type="Proteomes" id="UP001239215">
    <property type="component" value="Unassembled WGS sequence"/>
</dbReference>
<evidence type="ECO:0000256" key="8">
    <source>
        <dbReference type="SAM" id="MobiDB-lite"/>
    </source>
</evidence>
<dbReference type="GO" id="GO:0030170">
    <property type="term" value="F:pyridoxal phosphate binding"/>
    <property type="evidence" value="ECO:0007669"/>
    <property type="project" value="InterPro"/>
</dbReference>
<proteinExistence type="inferred from homology"/>
<dbReference type="GO" id="GO:0005737">
    <property type="term" value="C:cytoplasm"/>
    <property type="evidence" value="ECO:0007669"/>
    <property type="project" value="TreeGrafter"/>
</dbReference>
<dbReference type="RefSeq" id="WP_307198905.1">
    <property type="nucleotide sequence ID" value="NZ_JAUTAN010000001.1"/>
</dbReference>
<feature type="region of interest" description="Disordered" evidence="8">
    <location>
        <begin position="1"/>
        <end position="30"/>
    </location>
</feature>
<dbReference type="GO" id="GO:0033983">
    <property type="term" value="F:diaminobutyrate decarboxylase activity"/>
    <property type="evidence" value="ECO:0007669"/>
    <property type="project" value="UniProtKB-EC"/>
</dbReference>
<dbReference type="InterPro" id="IPR015421">
    <property type="entry name" value="PyrdxlP-dep_Trfase_major"/>
</dbReference>
<evidence type="ECO:0000256" key="7">
    <source>
        <dbReference type="RuleBase" id="RU000382"/>
    </source>
</evidence>
<keyword evidence="4 6" id="KW-0663">Pyridoxal phosphate</keyword>
<evidence type="ECO:0000313" key="9">
    <source>
        <dbReference type="EMBL" id="MDQ1103489.1"/>
    </source>
</evidence>
<dbReference type="InterPro" id="IPR015422">
    <property type="entry name" value="PyrdxlP-dep_Trfase_small"/>
</dbReference>
<dbReference type="Pfam" id="PF00282">
    <property type="entry name" value="Pyridoxal_deC"/>
    <property type="match status" value="1"/>
</dbReference>
<evidence type="ECO:0000256" key="1">
    <source>
        <dbReference type="ARBA" id="ARBA00001933"/>
    </source>
</evidence>
<evidence type="ECO:0000256" key="2">
    <source>
        <dbReference type="ARBA" id="ARBA00009533"/>
    </source>
</evidence>
<dbReference type="InterPro" id="IPR002129">
    <property type="entry name" value="PyrdxlP-dep_de-COase"/>
</dbReference>
<dbReference type="EC" id="4.1.1.86" evidence="9"/>
<feature type="compositionally biased region" description="Low complexity" evidence="8">
    <location>
        <begin position="15"/>
        <end position="30"/>
    </location>
</feature>
<keyword evidence="3" id="KW-0210">Decarboxylase</keyword>
<dbReference type="InterPro" id="IPR010977">
    <property type="entry name" value="Aromatic_deC"/>
</dbReference>
<comment type="cofactor">
    <cofactor evidence="1 6 7">
        <name>pyridoxal 5'-phosphate</name>
        <dbReference type="ChEBI" id="CHEBI:597326"/>
    </cofactor>
</comment>
<evidence type="ECO:0000313" key="10">
    <source>
        <dbReference type="Proteomes" id="UP001239215"/>
    </source>
</evidence>
<dbReference type="PANTHER" id="PTHR45677">
    <property type="entry name" value="GLUTAMATE DECARBOXYLASE-RELATED"/>
    <property type="match status" value="1"/>
</dbReference>
<organism evidence="9 10">
    <name type="scientific">Nocardioides zeae</name>
    <dbReference type="NCBI Taxonomy" id="1457234"/>
    <lineage>
        <taxon>Bacteria</taxon>
        <taxon>Bacillati</taxon>
        <taxon>Actinomycetota</taxon>
        <taxon>Actinomycetes</taxon>
        <taxon>Propionibacteriales</taxon>
        <taxon>Nocardioidaceae</taxon>
        <taxon>Nocardioides</taxon>
    </lineage>
</organism>
<comment type="similarity">
    <text evidence="2 7">Belongs to the group II decarboxylase family.</text>
</comment>
<name>A0AAJ1X0T8_9ACTN</name>
<keyword evidence="5 7" id="KW-0456">Lyase</keyword>
<dbReference type="GO" id="GO:0006520">
    <property type="term" value="P:amino acid metabolic process"/>
    <property type="evidence" value="ECO:0007669"/>
    <property type="project" value="InterPro"/>
</dbReference>
<gene>
    <name evidence="9" type="ORF">QE405_000773</name>
</gene>
<evidence type="ECO:0000256" key="4">
    <source>
        <dbReference type="ARBA" id="ARBA00022898"/>
    </source>
</evidence>
<evidence type="ECO:0000256" key="5">
    <source>
        <dbReference type="ARBA" id="ARBA00023239"/>
    </source>
</evidence>
<dbReference type="PRINTS" id="PR00800">
    <property type="entry name" value="YHDCRBOXLASE"/>
</dbReference>